<evidence type="ECO:0000313" key="2">
    <source>
        <dbReference type="EMBL" id="MCQ8278641.1"/>
    </source>
</evidence>
<protein>
    <submittedName>
        <fullName evidence="2">Type VI secretion system baseplate subunit TssG</fullName>
    </submittedName>
</protein>
<name>A0ABT1W974_9PROT</name>
<gene>
    <name evidence="2" type="primary">tssG</name>
    <name evidence="2" type="ORF">NFI95_09275</name>
</gene>
<sequence>MTETGGALSLLQTLQQQPGRFSFDAAITVLLAASGAAPEQALRFETAAGLAPALRDVVSVREDWRGGQRRYTVRIGFSGLTGPGGVLPRPYTEMAGEERRRRSQAMGGFFDMLSQRFLLQYALAGAKYHPARAALISGPMPKASTRAVAVPERDGIAQALLALTGHGLPGDVERSALGVNQLLYFSGLFASRPRSADRLGALLGEWLDVPVRIEQFVGSWQVLDPSERTSLGARHSTLGRDTAAGGRVWDIQGRIQITVGPLDLRRFEALLPGSPRLELLQRLIRTFLDDEAAFAVKLILRGDAVPPARMGAIRLGHTGWLPTTKLPRPDAEDTVFGDNAARPA</sequence>
<proteinExistence type="predicted"/>
<feature type="region of interest" description="Disordered" evidence="1">
    <location>
        <begin position="324"/>
        <end position="344"/>
    </location>
</feature>
<dbReference type="Proteomes" id="UP001524587">
    <property type="component" value="Unassembled WGS sequence"/>
</dbReference>
<evidence type="ECO:0000256" key="1">
    <source>
        <dbReference type="SAM" id="MobiDB-lite"/>
    </source>
</evidence>
<dbReference type="PANTHER" id="PTHR35564">
    <property type="match status" value="1"/>
</dbReference>
<dbReference type="RefSeq" id="WP_422864123.1">
    <property type="nucleotide sequence ID" value="NZ_JAMSKV010000007.1"/>
</dbReference>
<evidence type="ECO:0000313" key="3">
    <source>
        <dbReference type="Proteomes" id="UP001524587"/>
    </source>
</evidence>
<accession>A0ABT1W974</accession>
<dbReference type="Pfam" id="PF06996">
    <property type="entry name" value="T6SS_TssG"/>
    <property type="match status" value="1"/>
</dbReference>
<comment type="caution">
    <text evidence="2">The sequence shown here is derived from an EMBL/GenBank/DDBJ whole genome shotgun (WGS) entry which is preliminary data.</text>
</comment>
<reference evidence="2 3" key="1">
    <citation type="submission" date="2022-06" db="EMBL/GenBank/DDBJ databases">
        <title>Endosaccharibacter gen. nov., sp. nov., endophytic bacteria isolated from sugarcane.</title>
        <authorList>
            <person name="Pitiwittayakul N."/>
            <person name="Yukphan P."/>
            <person name="Charoenyingcharoen P."/>
            <person name="Tanasupawat S."/>
        </authorList>
    </citation>
    <scope>NUCLEOTIDE SEQUENCE [LARGE SCALE GENOMIC DNA]</scope>
    <source>
        <strain evidence="2 3">KSS8</strain>
    </source>
</reference>
<dbReference type="InterPro" id="IPR010732">
    <property type="entry name" value="T6SS_TssG-like"/>
</dbReference>
<dbReference type="EMBL" id="JAMSKV010000007">
    <property type="protein sequence ID" value="MCQ8278641.1"/>
    <property type="molecule type" value="Genomic_DNA"/>
</dbReference>
<keyword evidence="3" id="KW-1185">Reference proteome</keyword>
<dbReference type="PANTHER" id="PTHR35564:SF4">
    <property type="entry name" value="CYTOPLASMIC PROTEIN"/>
    <property type="match status" value="1"/>
</dbReference>
<organism evidence="2 3">
    <name type="scientific">Endosaccharibacter trunci</name>
    <dbReference type="NCBI Taxonomy" id="2812733"/>
    <lineage>
        <taxon>Bacteria</taxon>
        <taxon>Pseudomonadati</taxon>
        <taxon>Pseudomonadota</taxon>
        <taxon>Alphaproteobacteria</taxon>
        <taxon>Acetobacterales</taxon>
        <taxon>Acetobacteraceae</taxon>
        <taxon>Endosaccharibacter</taxon>
    </lineage>
</organism>
<dbReference type="NCBIfam" id="TIGR03347">
    <property type="entry name" value="VI_chp_1"/>
    <property type="match status" value="1"/>
</dbReference>